<evidence type="ECO:0000256" key="4">
    <source>
        <dbReference type="ARBA" id="ARBA00022827"/>
    </source>
</evidence>
<dbReference type="Gene3D" id="1.10.540.10">
    <property type="entry name" value="Acyl-CoA dehydrogenase/oxidase, N-terminal domain"/>
    <property type="match status" value="1"/>
</dbReference>
<gene>
    <name evidence="8" type="ORF">ACFSYJ_08215</name>
</gene>
<dbReference type="SUPFAM" id="SSF47203">
    <property type="entry name" value="Acyl-CoA dehydrogenase C-terminal domain-like"/>
    <property type="match status" value="1"/>
</dbReference>
<keyword evidence="9" id="KW-1185">Reference proteome</keyword>
<evidence type="ECO:0000256" key="2">
    <source>
        <dbReference type="ARBA" id="ARBA00009347"/>
    </source>
</evidence>
<proteinExistence type="inferred from homology"/>
<dbReference type="Gene3D" id="1.20.140.10">
    <property type="entry name" value="Butyryl-CoA Dehydrogenase, subunit A, domain 3"/>
    <property type="match status" value="1"/>
</dbReference>
<dbReference type="InterPro" id="IPR013786">
    <property type="entry name" value="AcylCoA_DH/ox_N"/>
</dbReference>
<organism evidence="8 9">
    <name type="scientific">Amycolatopsis samaneae</name>
    <dbReference type="NCBI Taxonomy" id="664691"/>
    <lineage>
        <taxon>Bacteria</taxon>
        <taxon>Bacillati</taxon>
        <taxon>Actinomycetota</taxon>
        <taxon>Actinomycetes</taxon>
        <taxon>Pseudonocardiales</taxon>
        <taxon>Pseudonocardiaceae</taxon>
        <taxon>Amycolatopsis</taxon>
    </lineage>
</organism>
<dbReference type="Pfam" id="PF02771">
    <property type="entry name" value="Acyl-CoA_dh_N"/>
    <property type="match status" value="1"/>
</dbReference>
<evidence type="ECO:0000259" key="7">
    <source>
        <dbReference type="Pfam" id="PF02771"/>
    </source>
</evidence>
<evidence type="ECO:0000256" key="5">
    <source>
        <dbReference type="ARBA" id="ARBA00023002"/>
    </source>
</evidence>
<dbReference type="PANTHER" id="PTHR43884:SF20">
    <property type="entry name" value="ACYL-COA DEHYDROGENASE FADE28"/>
    <property type="match status" value="1"/>
</dbReference>
<evidence type="ECO:0000256" key="3">
    <source>
        <dbReference type="ARBA" id="ARBA00022630"/>
    </source>
</evidence>
<dbReference type="InterPro" id="IPR036250">
    <property type="entry name" value="AcylCo_DH-like_C"/>
</dbReference>
<evidence type="ECO:0000259" key="6">
    <source>
        <dbReference type="Pfam" id="PF00441"/>
    </source>
</evidence>
<reference evidence="9" key="1">
    <citation type="journal article" date="2019" name="Int. J. Syst. Evol. Microbiol.">
        <title>The Global Catalogue of Microorganisms (GCM) 10K type strain sequencing project: providing services to taxonomists for standard genome sequencing and annotation.</title>
        <authorList>
            <consortium name="The Broad Institute Genomics Platform"/>
            <consortium name="The Broad Institute Genome Sequencing Center for Infectious Disease"/>
            <person name="Wu L."/>
            <person name="Ma J."/>
        </authorList>
    </citation>
    <scope>NUCLEOTIDE SEQUENCE [LARGE SCALE GENOMIC DNA]</scope>
    <source>
        <strain evidence="9">CGMCC 4.7643</strain>
    </source>
</reference>
<feature type="domain" description="Acyl-CoA dehydrogenase/oxidase C-terminal" evidence="6">
    <location>
        <begin position="176"/>
        <end position="310"/>
    </location>
</feature>
<dbReference type="PANTHER" id="PTHR43884">
    <property type="entry name" value="ACYL-COA DEHYDROGENASE"/>
    <property type="match status" value="1"/>
</dbReference>
<protein>
    <submittedName>
        <fullName evidence="8">Acyl-CoA dehydrogenase</fullName>
    </submittedName>
</protein>
<dbReference type="Pfam" id="PF00441">
    <property type="entry name" value="Acyl-CoA_dh_1"/>
    <property type="match status" value="1"/>
</dbReference>
<keyword evidence="4" id="KW-0274">FAD</keyword>
<dbReference type="InterPro" id="IPR009075">
    <property type="entry name" value="AcylCo_DH/oxidase_C"/>
</dbReference>
<sequence>MRFALSAEQTGFATSLGDLLSTLDTDAANRAWAAGDPAPGLKIWRRLADLGVTALAVPEAFGGLAAEVADLVVACEVLGEYCVPGPWTDTVAVAPALLGDERLTPLATGETLASVLFAPHVPYALDAEVAEIRLAVDGARLRSFTPGAALSSLDGSRRLSPGTPGADLGPAHDAGRAFELGVLATAAQLLGAGRWLLDASVTYAGQRRQYGREIGRYQAIKHLLADVVTALELARPLLYGAAVTMAPEDVSAAKVACGEAALLAARTGLQVHGAIGYTAEHPLGLRLARVRALVSAWGTAELHRRRVLETVAR</sequence>
<keyword evidence="3" id="KW-0285">Flavoprotein</keyword>
<comment type="caution">
    <text evidence="8">The sequence shown here is derived from an EMBL/GenBank/DDBJ whole genome shotgun (WGS) entry which is preliminary data.</text>
</comment>
<comment type="similarity">
    <text evidence="2">Belongs to the acyl-CoA dehydrogenase family.</text>
</comment>
<comment type="cofactor">
    <cofactor evidence="1">
        <name>FAD</name>
        <dbReference type="ChEBI" id="CHEBI:57692"/>
    </cofactor>
</comment>
<evidence type="ECO:0000256" key="1">
    <source>
        <dbReference type="ARBA" id="ARBA00001974"/>
    </source>
</evidence>
<dbReference type="Proteomes" id="UP001597419">
    <property type="component" value="Unassembled WGS sequence"/>
</dbReference>
<dbReference type="InterPro" id="IPR037069">
    <property type="entry name" value="AcylCoA_DH/ox_N_sf"/>
</dbReference>
<accession>A0ABW5GFA5</accession>
<dbReference type="RefSeq" id="WP_345387757.1">
    <property type="nucleotide sequence ID" value="NZ_BAABHG010000002.1"/>
</dbReference>
<feature type="domain" description="Acyl-CoA dehydrogenase/oxidase N-terminal" evidence="7">
    <location>
        <begin position="24"/>
        <end position="90"/>
    </location>
</feature>
<evidence type="ECO:0000313" key="9">
    <source>
        <dbReference type="Proteomes" id="UP001597419"/>
    </source>
</evidence>
<name>A0ABW5GFA5_9PSEU</name>
<keyword evidence="5" id="KW-0560">Oxidoreductase</keyword>
<dbReference type="SUPFAM" id="SSF56645">
    <property type="entry name" value="Acyl-CoA dehydrogenase NM domain-like"/>
    <property type="match status" value="1"/>
</dbReference>
<dbReference type="EMBL" id="JBHUKU010000004">
    <property type="protein sequence ID" value="MFD2458580.1"/>
    <property type="molecule type" value="Genomic_DNA"/>
</dbReference>
<evidence type="ECO:0000313" key="8">
    <source>
        <dbReference type="EMBL" id="MFD2458580.1"/>
    </source>
</evidence>
<dbReference type="InterPro" id="IPR009100">
    <property type="entry name" value="AcylCoA_DH/oxidase_NM_dom_sf"/>
</dbReference>